<keyword evidence="10" id="KW-0560">Oxidoreductase</keyword>
<dbReference type="PANTHER" id="PTHR24292:SF45">
    <property type="entry name" value="CYTOCHROME P450 6G1-RELATED"/>
    <property type="match status" value="1"/>
</dbReference>
<evidence type="ECO:0000256" key="1">
    <source>
        <dbReference type="ARBA" id="ARBA00001971"/>
    </source>
</evidence>
<dbReference type="GO" id="GO:0016705">
    <property type="term" value="F:oxidoreductase activity, acting on paired donors, with incorporation or reduction of molecular oxygen"/>
    <property type="evidence" value="ECO:0007669"/>
    <property type="project" value="InterPro"/>
</dbReference>
<reference evidence="15" key="1">
    <citation type="journal article" date="2023" name="G3 (Bethesda)">
        <title>Whole genome assemblies of Zophobas morio and Tenebrio molitor.</title>
        <authorList>
            <person name="Kaur S."/>
            <person name="Stinson S.A."/>
            <person name="diCenzo G.C."/>
        </authorList>
    </citation>
    <scope>NUCLEOTIDE SEQUENCE</scope>
    <source>
        <strain evidence="15">QUZm001</strain>
    </source>
</reference>
<dbReference type="Proteomes" id="UP001168821">
    <property type="component" value="Unassembled WGS sequence"/>
</dbReference>
<proteinExistence type="inferred from homology"/>
<evidence type="ECO:0000256" key="13">
    <source>
        <dbReference type="ARBA" id="ARBA00023136"/>
    </source>
</evidence>
<keyword evidence="7 14" id="KW-0479">Metal-binding</keyword>
<evidence type="ECO:0000256" key="12">
    <source>
        <dbReference type="ARBA" id="ARBA00023033"/>
    </source>
</evidence>
<feature type="binding site" description="axial binding residue" evidence="14">
    <location>
        <position position="92"/>
    </location>
    <ligand>
        <name>heme</name>
        <dbReference type="ChEBI" id="CHEBI:30413"/>
    </ligand>
    <ligandPart>
        <name>Fe</name>
        <dbReference type="ChEBI" id="CHEBI:18248"/>
    </ligandPart>
</feature>
<comment type="cofactor">
    <cofactor evidence="1 14">
        <name>heme</name>
        <dbReference type="ChEBI" id="CHEBI:30413"/>
    </cofactor>
</comment>
<gene>
    <name evidence="15" type="ORF">Zmor_017503</name>
</gene>
<dbReference type="SUPFAM" id="SSF48264">
    <property type="entry name" value="Cytochrome P450"/>
    <property type="match status" value="1"/>
</dbReference>
<dbReference type="Gene3D" id="1.10.630.10">
    <property type="entry name" value="Cytochrome P450"/>
    <property type="match status" value="1"/>
</dbReference>
<evidence type="ECO:0000256" key="6">
    <source>
        <dbReference type="ARBA" id="ARBA00022617"/>
    </source>
</evidence>
<dbReference type="GO" id="GO:0005789">
    <property type="term" value="C:endoplasmic reticulum membrane"/>
    <property type="evidence" value="ECO:0007669"/>
    <property type="project" value="UniProtKB-SubCell"/>
</dbReference>
<evidence type="ECO:0000256" key="3">
    <source>
        <dbReference type="ARBA" id="ARBA00004174"/>
    </source>
</evidence>
<keyword evidence="13" id="KW-0472">Membrane</keyword>
<dbReference type="AlphaFoldDB" id="A0AA38I5G4"/>
<dbReference type="InterPro" id="IPR050476">
    <property type="entry name" value="Insect_CytP450_Detox"/>
</dbReference>
<organism evidence="15 16">
    <name type="scientific">Zophobas morio</name>
    <dbReference type="NCBI Taxonomy" id="2755281"/>
    <lineage>
        <taxon>Eukaryota</taxon>
        <taxon>Metazoa</taxon>
        <taxon>Ecdysozoa</taxon>
        <taxon>Arthropoda</taxon>
        <taxon>Hexapoda</taxon>
        <taxon>Insecta</taxon>
        <taxon>Pterygota</taxon>
        <taxon>Neoptera</taxon>
        <taxon>Endopterygota</taxon>
        <taxon>Coleoptera</taxon>
        <taxon>Polyphaga</taxon>
        <taxon>Cucujiformia</taxon>
        <taxon>Tenebrionidae</taxon>
        <taxon>Zophobas</taxon>
    </lineage>
</organism>
<dbReference type="InterPro" id="IPR001128">
    <property type="entry name" value="Cyt_P450"/>
</dbReference>
<dbReference type="InterPro" id="IPR036396">
    <property type="entry name" value="Cyt_P450_sf"/>
</dbReference>
<keyword evidence="9" id="KW-0492">Microsome</keyword>
<dbReference type="GO" id="GO:0005506">
    <property type="term" value="F:iron ion binding"/>
    <property type="evidence" value="ECO:0007669"/>
    <property type="project" value="InterPro"/>
</dbReference>
<evidence type="ECO:0000256" key="9">
    <source>
        <dbReference type="ARBA" id="ARBA00022848"/>
    </source>
</evidence>
<name>A0AA38I5G4_9CUCU</name>
<evidence type="ECO:0000256" key="7">
    <source>
        <dbReference type="ARBA" id="ARBA00022723"/>
    </source>
</evidence>
<evidence type="ECO:0000256" key="14">
    <source>
        <dbReference type="PIRSR" id="PIRSR602403-1"/>
    </source>
</evidence>
<evidence type="ECO:0000313" key="15">
    <source>
        <dbReference type="EMBL" id="KAJ3651463.1"/>
    </source>
</evidence>
<evidence type="ECO:0000256" key="2">
    <source>
        <dbReference type="ARBA" id="ARBA00003690"/>
    </source>
</evidence>
<evidence type="ECO:0000256" key="10">
    <source>
        <dbReference type="ARBA" id="ARBA00023002"/>
    </source>
</evidence>
<dbReference type="PRINTS" id="PR00465">
    <property type="entry name" value="EP450IV"/>
</dbReference>
<dbReference type="GO" id="GO:0004497">
    <property type="term" value="F:monooxygenase activity"/>
    <property type="evidence" value="ECO:0007669"/>
    <property type="project" value="UniProtKB-KW"/>
</dbReference>
<dbReference type="EMBL" id="JALNTZ010000005">
    <property type="protein sequence ID" value="KAJ3651463.1"/>
    <property type="molecule type" value="Genomic_DNA"/>
</dbReference>
<keyword evidence="11 14" id="KW-0408">Iron</keyword>
<evidence type="ECO:0008006" key="17">
    <source>
        <dbReference type="Google" id="ProtNLM"/>
    </source>
</evidence>
<accession>A0AA38I5G4</accession>
<keyword evidence="8" id="KW-0256">Endoplasmic reticulum</keyword>
<comment type="caution">
    <text evidence="15">The sequence shown here is derived from an EMBL/GenBank/DDBJ whole genome shotgun (WGS) entry which is preliminary data.</text>
</comment>
<dbReference type="Pfam" id="PF00067">
    <property type="entry name" value="p450"/>
    <property type="match status" value="1"/>
</dbReference>
<comment type="function">
    <text evidence="2">May be involved in the metabolism of insect hormones and in the breakdown of synthetic insecticides.</text>
</comment>
<sequence length="147" mass="16904">MTYLDMVLNEALRKYTLTIFLHRGCDGTYNFEDTELTIDKNVSVLIPVVGLHYDSEYYPDPEKFDPERFSPEKKNNILPYTYLPFGDSPRSCIGQRFALLVSKLALVYCLKDFAFDVSETTKVPLELDHGIPFIMNKGNLPLNVTRL</sequence>
<dbReference type="InterPro" id="IPR002403">
    <property type="entry name" value="Cyt_P450_E_grp-IV"/>
</dbReference>
<keyword evidence="16" id="KW-1185">Reference proteome</keyword>
<evidence type="ECO:0000256" key="8">
    <source>
        <dbReference type="ARBA" id="ARBA00022824"/>
    </source>
</evidence>
<evidence type="ECO:0000256" key="11">
    <source>
        <dbReference type="ARBA" id="ARBA00023004"/>
    </source>
</evidence>
<keyword evidence="12" id="KW-0503">Monooxygenase</keyword>
<dbReference type="GO" id="GO:0020037">
    <property type="term" value="F:heme binding"/>
    <property type="evidence" value="ECO:0007669"/>
    <property type="project" value="InterPro"/>
</dbReference>
<protein>
    <recommendedName>
        <fullName evidence="17">Cytochrome P450 6k1</fullName>
    </recommendedName>
</protein>
<keyword evidence="6 14" id="KW-0349">Heme</keyword>
<evidence type="ECO:0000313" key="16">
    <source>
        <dbReference type="Proteomes" id="UP001168821"/>
    </source>
</evidence>
<dbReference type="PANTHER" id="PTHR24292">
    <property type="entry name" value="CYTOCHROME P450"/>
    <property type="match status" value="1"/>
</dbReference>
<evidence type="ECO:0000256" key="5">
    <source>
        <dbReference type="ARBA" id="ARBA00010617"/>
    </source>
</evidence>
<evidence type="ECO:0000256" key="4">
    <source>
        <dbReference type="ARBA" id="ARBA00004406"/>
    </source>
</evidence>
<comment type="similarity">
    <text evidence="5">Belongs to the cytochrome P450 family.</text>
</comment>
<comment type="subcellular location">
    <subcellularLocation>
        <location evidence="4">Endoplasmic reticulum membrane</location>
        <topology evidence="4">Peripheral membrane protein</topology>
    </subcellularLocation>
    <subcellularLocation>
        <location evidence="3">Microsome membrane</location>
        <topology evidence="3">Peripheral membrane protein</topology>
    </subcellularLocation>
</comment>